<gene>
    <name evidence="1" type="ORF">F5878DRAFT_672999</name>
</gene>
<sequence length="596" mass="66582">MSVTLRTKSADIIKIDRHVQLLVKAVLSPFSIVALNRIYLTSIEGFAIGTGCERPHIVHIPVDAGLDTFMSIDDLKVNMYLWVSNTPVFKECSENRYHVDRFPSDASTALKHPYTFFFEDGATPTGYNKLVRKSASPYNHTPFQPLHGNVVVVKHSDGRIVNMVNKDWDLVKVILEWLVEHRSEFSDTVPHCRFTILPPSEENAVDPVDLDISVNPVVDRISSEAQLTPQRHFILLDLIWNIKDLRWTIFENTGVVTLFSLGKTCPKFKDWVQEFYSARVTRMLSHAFPPKNHLDFFDVLDFFEARIGGSAAYTVVDPRSSFKPSDLNILTPYGNLNPFKTELMKNWNCVLDPSSKHTVRRRFDNWARLTVDLISPLGFRITITESYELSLLPLMLAGYSTAECVLLGGHTFTLLYPTLAENGEVMRLPSSGHAIPEEDVPVKKIVPNSGVVLDTEEVQKYSIGVDSTMGQTHDWYGLYNCKRGSIWFVMITGTSENNQCHTSRYVVSLLHAKGNRHELSVVEDVAEEEEEEISIVSIEASIATQSENIKGTATHEEFGGVGAAVNGDRVEGVLGVVGNGGMGGGGEEEEVDDCDD</sequence>
<name>A0AA38U3P8_9AGAR</name>
<keyword evidence="2" id="KW-1185">Reference proteome</keyword>
<dbReference type="EMBL" id="MU807242">
    <property type="protein sequence ID" value="KAJ3831777.1"/>
    <property type="molecule type" value="Genomic_DNA"/>
</dbReference>
<dbReference type="AlphaFoldDB" id="A0AA38U3P8"/>
<organism evidence="1 2">
    <name type="scientific">Lentinula raphanica</name>
    <dbReference type="NCBI Taxonomy" id="153919"/>
    <lineage>
        <taxon>Eukaryota</taxon>
        <taxon>Fungi</taxon>
        <taxon>Dikarya</taxon>
        <taxon>Basidiomycota</taxon>
        <taxon>Agaricomycotina</taxon>
        <taxon>Agaricomycetes</taxon>
        <taxon>Agaricomycetidae</taxon>
        <taxon>Agaricales</taxon>
        <taxon>Marasmiineae</taxon>
        <taxon>Omphalotaceae</taxon>
        <taxon>Lentinula</taxon>
    </lineage>
</organism>
<comment type="caution">
    <text evidence="1">The sequence shown here is derived from an EMBL/GenBank/DDBJ whole genome shotgun (WGS) entry which is preliminary data.</text>
</comment>
<proteinExistence type="predicted"/>
<protein>
    <submittedName>
        <fullName evidence="1">Uncharacterized protein</fullName>
    </submittedName>
</protein>
<reference evidence="1" key="1">
    <citation type="submission" date="2022-08" db="EMBL/GenBank/DDBJ databases">
        <authorList>
            <consortium name="DOE Joint Genome Institute"/>
            <person name="Min B."/>
            <person name="Riley R."/>
            <person name="Sierra-Patev S."/>
            <person name="Naranjo-Ortiz M."/>
            <person name="Looney B."/>
            <person name="Konkel Z."/>
            <person name="Slot J.C."/>
            <person name="Sakamoto Y."/>
            <person name="Steenwyk J.L."/>
            <person name="Rokas A."/>
            <person name="Carro J."/>
            <person name="Camarero S."/>
            <person name="Ferreira P."/>
            <person name="Molpeceres G."/>
            <person name="Ruiz-Duenas F.J."/>
            <person name="Serrano A."/>
            <person name="Henrissat B."/>
            <person name="Drula E."/>
            <person name="Hughes K.W."/>
            <person name="Mata J.L."/>
            <person name="Ishikawa N.K."/>
            <person name="Vargas-Isla R."/>
            <person name="Ushijima S."/>
            <person name="Smith C.A."/>
            <person name="Ahrendt S."/>
            <person name="Andreopoulos W."/>
            <person name="He G."/>
            <person name="Labutti K."/>
            <person name="Lipzen A."/>
            <person name="Ng V."/>
            <person name="Sandor L."/>
            <person name="Barry K."/>
            <person name="Martinez A.T."/>
            <person name="Xiao Y."/>
            <person name="Gibbons J.G."/>
            <person name="Terashima K."/>
            <person name="Hibbett D.S."/>
            <person name="Grigoriev I.V."/>
        </authorList>
    </citation>
    <scope>NUCLEOTIDE SEQUENCE</scope>
    <source>
        <strain evidence="1">TFB9207</strain>
    </source>
</reference>
<evidence type="ECO:0000313" key="2">
    <source>
        <dbReference type="Proteomes" id="UP001163846"/>
    </source>
</evidence>
<accession>A0AA38U3P8</accession>
<dbReference type="Proteomes" id="UP001163846">
    <property type="component" value="Unassembled WGS sequence"/>
</dbReference>
<evidence type="ECO:0000313" key="1">
    <source>
        <dbReference type="EMBL" id="KAJ3831777.1"/>
    </source>
</evidence>